<gene>
    <name evidence="10" type="ORF">CDL23_06395</name>
    <name evidence="9" type="ORF">CDL26_14815</name>
</gene>
<dbReference type="Pfam" id="PF02687">
    <property type="entry name" value="FtsX"/>
    <property type="match status" value="2"/>
</dbReference>
<feature type="transmembrane region" description="Helical" evidence="7">
    <location>
        <begin position="790"/>
        <end position="822"/>
    </location>
</feature>
<dbReference type="Proteomes" id="UP000235093">
    <property type="component" value="Unassembled WGS sequence"/>
</dbReference>
<feature type="transmembrane region" description="Helical" evidence="7">
    <location>
        <begin position="366"/>
        <end position="384"/>
    </location>
</feature>
<evidence type="ECO:0000313" key="10">
    <source>
        <dbReference type="EMBL" id="PLT75944.1"/>
    </source>
</evidence>
<evidence type="ECO:0000256" key="7">
    <source>
        <dbReference type="SAM" id="Phobius"/>
    </source>
</evidence>
<feature type="transmembrane region" description="Helical" evidence="7">
    <location>
        <begin position="828"/>
        <end position="851"/>
    </location>
</feature>
<dbReference type="Proteomes" id="UP000234891">
    <property type="component" value="Unassembled WGS sequence"/>
</dbReference>
<dbReference type="GO" id="GO:0005886">
    <property type="term" value="C:plasma membrane"/>
    <property type="evidence" value="ECO:0007669"/>
    <property type="project" value="UniProtKB-SubCell"/>
</dbReference>
<feature type="transmembrane region" description="Helical" evidence="7">
    <location>
        <begin position="735"/>
        <end position="759"/>
    </location>
</feature>
<feature type="domain" description="ABC3 transporter permease C-terminal" evidence="8">
    <location>
        <begin position="741"/>
        <end position="851"/>
    </location>
</feature>
<dbReference type="PANTHER" id="PTHR30572">
    <property type="entry name" value="MEMBRANE COMPONENT OF TRANSPORTER-RELATED"/>
    <property type="match status" value="1"/>
</dbReference>
<dbReference type="EMBL" id="NIHT01000008">
    <property type="protein sequence ID" value="PLT75944.1"/>
    <property type="molecule type" value="Genomic_DNA"/>
</dbReference>
<feature type="transmembrane region" description="Helical" evidence="7">
    <location>
        <begin position="436"/>
        <end position="456"/>
    </location>
</feature>
<reference evidence="11 12" key="1">
    <citation type="journal article" date="2017" name="Genome Med.">
        <title>A novel Ruminococcus gnavus clade enriched in inflammatory bowel disease patients.</title>
        <authorList>
            <person name="Hall A.B."/>
            <person name="Yassour M."/>
            <person name="Sauk J."/>
            <person name="Garner A."/>
            <person name="Jiang X."/>
            <person name="Arthur T."/>
            <person name="Lagoudas G.K."/>
            <person name="Vatanen T."/>
            <person name="Fornelos N."/>
            <person name="Wilson R."/>
            <person name="Bertha M."/>
            <person name="Cohen M."/>
            <person name="Garber J."/>
            <person name="Khalili H."/>
            <person name="Gevers D."/>
            <person name="Ananthakrishnan A.N."/>
            <person name="Kugathasan S."/>
            <person name="Lander E.S."/>
            <person name="Blainey P."/>
            <person name="Vlamakis H."/>
            <person name="Xavier R.J."/>
            <person name="Huttenhower C."/>
        </authorList>
    </citation>
    <scope>NUCLEOTIDE SEQUENCE [LARGE SCALE GENOMIC DNA]</scope>
    <source>
        <strain evidence="9 11">RJX1124</strain>
        <strain evidence="10 12">RJX1125</strain>
    </source>
</reference>
<evidence type="ECO:0000313" key="11">
    <source>
        <dbReference type="Proteomes" id="UP000234891"/>
    </source>
</evidence>
<evidence type="ECO:0000313" key="9">
    <source>
        <dbReference type="EMBL" id="PLT69938.1"/>
    </source>
</evidence>
<comment type="similarity">
    <text evidence="6">Belongs to the ABC-4 integral membrane protein family.</text>
</comment>
<sequence>MYSTRNKKCMLKLAKKDFLKNRTRNIVAVLAMILTTVLFATLITTGVGAYESVQLTLQKQKGSKADADIRYMTEEQFEKLSKDERVDFVGLRRPIGFLSNAKTHNIELDYMDSIEQELTFSVPTLGCAPTKENEIATTDRALESLGIEPKVGAEVEIEFELQDQTYQYKMVVSGIWEAPNSQTSLMLVSDKFMQTNEEIFPYTFDKDRQYAGTYFSDVAFKNTNNMEKQLHDIVLSLGGNPEDANAENYIACAVNRITNPEMNVSVLFIGLVFALLFVFAGYLLIFNIFEISVLQDVQKYGLLKTIGTTQKQIKFLVRIQTLWLLLIALPCGLLIGYFLGKAILPFAIGFITNEYSNLSVEVSPNVIIFIGAAIFTIFTVLVSVRKPINIISKISPIEALRYSEKREKGKKIKHTKKISVWRLALSNVKRKKKRSIFIVISMTLCCMLLNSTLIIVNSIDIEKAVKEQCAADVVIANGNTFNNLKGYIQHTDSLDENIVELIENQFEMEDKGFIYKNTLDDRDITIDYGLTYDKEDLVKEDGKAGIMVDQYYIPLGYDDFPVCNVYGCNENVFQRCDFLKIADDLSVTELYQKLEEGNYVVEAVRKKQGQSSVNMEDFQCEIGDKIKVRSNGEEERELEVIAQMSVTSTEYEVPNVTTGITAVGGDAPMFYISENTFKNIYENPSLMSFSFNVDKEELVPVTEQLEKLVEQKEGEIGCSSVIMLRNSLSGIKNTVYIIGGFISVILGMSGFINFINLMITNIITRKKEYAVMQSIGMTTKQLIRLIVNEGLLYALSSAVLGIVLSALVGGTMVKIICNAIWFMTYKLLLWPAITLSVVTIILSGVIPVIVFKSFNKESIVEKIRKDF</sequence>
<keyword evidence="3 7" id="KW-0812">Transmembrane</keyword>
<dbReference type="GO" id="GO:0022857">
    <property type="term" value="F:transmembrane transporter activity"/>
    <property type="evidence" value="ECO:0007669"/>
    <property type="project" value="TreeGrafter"/>
</dbReference>
<evidence type="ECO:0000313" key="12">
    <source>
        <dbReference type="Proteomes" id="UP000235093"/>
    </source>
</evidence>
<evidence type="ECO:0000259" key="8">
    <source>
        <dbReference type="Pfam" id="PF02687"/>
    </source>
</evidence>
<feature type="domain" description="ABC3 transporter permease C-terminal" evidence="8">
    <location>
        <begin position="272"/>
        <end position="388"/>
    </location>
</feature>
<organism evidence="9 11">
    <name type="scientific">Mediterraneibacter gnavus</name>
    <name type="common">Ruminococcus gnavus</name>
    <dbReference type="NCBI Taxonomy" id="33038"/>
    <lineage>
        <taxon>Bacteria</taxon>
        <taxon>Bacillati</taxon>
        <taxon>Bacillota</taxon>
        <taxon>Clostridia</taxon>
        <taxon>Lachnospirales</taxon>
        <taxon>Lachnospiraceae</taxon>
        <taxon>Mediterraneibacter</taxon>
    </lineage>
</organism>
<dbReference type="PANTHER" id="PTHR30572:SF4">
    <property type="entry name" value="ABC TRANSPORTER PERMEASE YTRF"/>
    <property type="match status" value="1"/>
</dbReference>
<evidence type="ECO:0000256" key="3">
    <source>
        <dbReference type="ARBA" id="ARBA00022692"/>
    </source>
</evidence>
<evidence type="ECO:0000256" key="4">
    <source>
        <dbReference type="ARBA" id="ARBA00022989"/>
    </source>
</evidence>
<proteinExistence type="inferred from homology"/>
<keyword evidence="2" id="KW-1003">Cell membrane</keyword>
<evidence type="ECO:0000256" key="6">
    <source>
        <dbReference type="ARBA" id="ARBA00038076"/>
    </source>
</evidence>
<dbReference type="RefSeq" id="WP_101871436.1">
    <property type="nucleotide sequence ID" value="NZ_NIHS01000038.1"/>
</dbReference>
<feature type="transmembrane region" description="Helical" evidence="7">
    <location>
        <begin position="322"/>
        <end position="346"/>
    </location>
</feature>
<keyword evidence="4 7" id="KW-1133">Transmembrane helix</keyword>
<evidence type="ECO:0000256" key="2">
    <source>
        <dbReference type="ARBA" id="ARBA00022475"/>
    </source>
</evidence>
<dbReference type="InterPro" id="IPR003838">
    <property type="entry name" value="ABC3_permease_C"/>
</dbReference>
<dbReference type="InterPro" id="IPR050250">
    <property type="entry name" value="Macrolide_Exporter_MacB"/>
</dbReference>
<keyword evidence="5 7" id="KW-0472">Membrane</keyword>
<comment type="caution">
    <text evidence="9">The sequence shown here is derived from an EMBL/GenBank/DDBJ whole genome shotgun (WGS) entry which is preliminary data.</text>
</comment>
<name>A0A2N5P463_MEDGN</name>
<protein>
    <recommendedName>
        <fullName evidence="8">ABC3 transporter permease C-terminal domain-containing protein</fullName>
    </recommendedName>
</protein>
<dbReference type="AlphaFoldDB" id="A0A2N5P463"/>
<comment type="subcellular location">
    <subcellularLocation>
        <location evidence="1">Cell membrane</location>
        <topology evidence="1">Multi-pass membrane protein</topology>
    </subcellularLocation>
</comment>
<feature type="transmembrane region" description="Helical" evidence="7">
    <location>
        <begin position="266"/>
        <end position="289"/>
    </location>
</feature>
<accession>A0A2N5P463</accession>
<evidence type="ECO:0000256" key="1">
    <source>
        <dbReference type="ARBA" id="ARBA00004651"/>
    </source>
</evidence>
<evidence type="ECO:0000256" key="5">
    <source>
        <dbReference type="ARBA" id="ARBA00023136"/>
    </source>
</evidence>
<dbReference type="EMBL" id="NIHS01000038">
    <property type="protein sequence ID" value="PLT69938.1"/>
    <property type="molecule type" value="Genomic_DNA"/>
</dbReference>